<feature type="non-terminal residue" evidence="1">
    <location>
        <position position="1"/>
    </location>
</feature>
<dbReference type="EMBL" id="CALNXI010004400">
    <property type="protein sequence ID" value="CAH3195731.1"/>
    <property type="molecule type" value="Genomic_DNA"/>
</dbReference>
<feature type="non-terminal residue" evidence="1">
    <location>
        <position position="185"/>
    </location>
</feature>
<reference evidence="1 2" key="1">
    <citation type="submission" date="2022-05" db="EMBL/GenBank/DDBJ databases">
        <authorList>
            <consortium name="Genoscope - CEA"/>
            <person name="William W."/>
        </authorList>
    </citation>
    <scope>NUCLEOTIDE SEQUENCE [LARGE SCALE GENOMIC DNA]</scope>
</reference>
<protein>
    <submittedName>
        <fullName evidence="1">Uncharacterized protein</fullName>
    </submittedName>
</protein>
<evidence type="ECO:0000313" key="1">
    <source>
        <dbReference type="EMBL" id="CAH3195731.1"/>
    </source>
</evidence>
<comment type="caution">
    <text evidence="1">The sequence shown here is derived from an EMBL/GenBank/DDBJ whole genome shotgun (WGS) entry which is preliminary data.</text>
</comment>
<name>A0ABN8SZ53_9CNID</name>
<accession>A0ABN8SZ53</accession>
<evidence type="ECO:0000313" key="2">
    <source>
        <dbReference type="Proteomes" id="UP001159427"/>
    </source>
</evidence>
<sequence length="185" mass="20902">ESYQLNLKWCELQSLKLNGERLTWTNNLESLKNFVENGLKLQGKWSSPGGNVKQFKSSNNNLVINWYNKKQLTLCFQGRDGPSLKDKLVKFIQNKQGTEADTPVSYASTTEQEIPPSQEANGICSNRLASAADAELENTNTSLLSTKCKLQETAFSAELLDYKERYEKVLSTLSKKDNEIEVLEE</sequence>
<gene>
    <name evidence="1" type="ORF">PEVE_00030990</name>
</gene>
<dbReference type="Proteomes" id="UP001159427">
    <property type="component" value="Unassembled WGS sequence"/>
</dbReference>
<keyword evidence="2" id="KW-1185">Reference proteome</keyword>
<organism evidence="1 2">
    <name type="scientific">Porites evermanni</name>
    <dbReference type="NCBI Taxonomy" id="104178"/>
    <lineage>
        <taxon>Eukaryota</taxon>
        <taxon>Metazoa</taxon>
        <taxon>Cnidaria</taxon>
        <taxon>Anthozoa</taxon>
        <taxon>Hexacorallia</taxon>
        <taxon>Scleractinia</taxon>
        <taxon>Fungiina</taxon>
        <taxon>Poritidae</taxon>
        <taxon>Porites</taxon>
    </lineage>
</organism>
<proteinExistence type="predicted"/>